<feature type="non-terminal residue" evidence="1">
    <location>
        <position position="1"/>
    </location>
</feature>
<protein>
    <submittedName>
        <fullName evidence="1">Uncharacterized protein</fullName>
    </submittedName>
</protein>
<dbReference type="EMBL" id="BTSX01000004">
    <property type="protein sequence ID" value="GMS91611.1"/>
    <property type="molecule type" value="Genomic_DNA"/>
</dbReference>
<keyword evidence="2" id="KW-1185">Reference proteome</keyword>
<reference evidence="1" key="1">
    <citation type="submission" date="2023-10" db="EMBL/GenBank/DDBJ databases">
        <title>Genome assembly of Pristionchus species.</title>
        <authorList>
            <person name="Yoshida K."/>
            <person name="Sommer R.J."/>
        </authorList>
    </citation>
    <scope>NUCLEOTIDE SEQUENCE</scope>
    <source>
        <strain evidence="1">RS0144</strain>
    </source>
</reference>
<name>A0AAV5TG47_9BILA</name>
<accession>A0AAV5TG47</accession>
<evidence type="ECO:0000313" key="2">
    <source>
        <dbReference type="Proteomes" id="UP001432027"/>
    </source>
</evidence>
<dbReference type="Gene3D" id="1.20.1160.20">
    <property type="match status" value="1"/>
</dbReference>
<organism evidence="1 2">
    <name type="scientific">Pristionchus entomophagus</name>
    <dbReference type="NCBI Taxonomy" id="358040"/>
    <lineage>
        <taxon>Eukaryota</taxon>
        <taxon>Metazoa</taxon>
        <taxon>Ecdysozoa</taxon>
        <taxon>Nematoda</taxon>
        <taxon>Chromadorea</taxon>
        <taxon>Rhabditida</taxon>
        <taxon>Rhabditina</taxon>
        <taxon>Diplogasteromorpha</taxon>
        <taxon>Diplogasteroidea</taxon>
        <taxon>Neodiplogasteridae</taxon>
        <taxon>Pristionchus</taxon>
    </lineage>
</organism>
<dbReference type="AlphaFoldDB" id="A0AAV5TG47"/>
<gene>
    <name evidence="1" type="ORF">PENTCL1PPCAC_13786</name>
</gene>
<comment type="caution">
    <text evidence="1">The sequence shown here is derived from an EMBL/GenBank/DDBJ whole genome shotgun (WGS) entry which is preliminary data.</text>
</comment>
<dbReference type="InterPro" id="IPR011993">
    <property type="entry name" value="PH-like_dom_sf"/>
</dbReference>
<dbReference type="Proteomes" id="UP001432027">
    <property type="component" value="Unassembled WGS sequence"/>
</dbReference>
<evidence type="ECO:0000313" key="1">
    <source>
        <dbReference type="EMBL" id="GMS91611.1"/>
    </source>
</evidence>
<dbReference type="Gene3D" id="2.30.29.30">
    <property type="entry name" value="Pleckstrin-homology domain (PH domain)/Phosphotyrosine-binding domain (PTB)"/>
    <property type="match status" value="1"/>
</dbReference>
<sequence length="292" mass="32811">ALATTPLMESCSHQPSTSFHVQFAGQIDSKSTAVENLQVVAQNGIRKRFIYKPSREFTEKLDVLSNRITVTAKDGTEFLSAPLHSIASISCDVLPTQESSQTDNISHMVGLYFGTARRDEMRMSVVLLYARNESDARLLCTSLNELWTKSYSDYINNFLSLKSEEMAPVNRKRDYSVVSFSSEDFGIASSGPDSPAVPSELNTIEYVKRLMKVVGESLPKMKRATFIQIMRKLSLGEESVLLAMLKLIELFGKEKEQVAEFECIVPQPDLEKFHQILYMHNIKPVQSSVPNI</sequence>
<proteinExistence type="predicted"/>